<dbReference type="GO" id="GO:0031956">
    <property type="term" value="F:medium-chain fatty acid-CoA ligase activity"/>
    <property type="evidence" value="ECO:0007669"/>
    <property type="project" value="TreeGrafter"/>
</dbReference>
<comment type="caution">
    <text evidence="6">The sequence shown here is derived from an EMBL/GenBank/DDBJ whole genome shotgun (WGS) entry which is preliminary data.</text>
</comment>
<sequence>MSDEMISLGAKLKQLAQLKPNAPAVTCGDVTLTYEQFHKLSNRVARGLAAKGVKFGDLVTLGLPNSTDFAVACWAIWKLGATPQPISFRLPKGELEAIMELANTPVVIAQFEHQIDRPLLSIPDLLALSDDDSDLPDQTAPVSKAPTSGGSTGRPKLILSGQPGVTAKETPEVGGWRLKPGSVALLPAPLYHNAGFGMMMSAFSVGCHMVLMPRFEAEATLAEIQRNKATWIYLVPTMMNRIWHLPEEVRAKYDLSSLETLWHLAAPCPAWLKEAFIHWVGPETVMELYAGTEAQAVTTISGAEWLEHRGSVGKVTVGEMVAVGEDGSFLPPREVGEIYMRRPEGAPPSYKYIGATAKVLEGGWESLGDIGWFDEDGYLYLADRRTDMILVGGSNVYPAEIEAALEEHPEVQSCAVIGFPDDDLGNKIHAIVQTKGSRDEASLRAHLAAKLVTYKQPRTYEFVDEPLRDDAGKVRRTALRDERLAAMKQPA</sequence>
<feature type="domain" description="AMP-dependent synthetase/ligase" evidence="4">
    <location>
        <begin position="16"/>
        <end position="344"/>
    </location>
</feature>
<dbReference type="Pfam" id="PF00501">
    <property type="entry name" value="AMP-binding"/>
    <property type="match status" value="1"/>
</dbReference>
<dbReference type="InterPro" id="IPR045851">
    <property type="entry name" value="AMP-bd_C_sf"/>
</dbReference>
<evidence type="ECO:0000259" key="4">
    <source>
        <dbReference type="Pfam" id="PF00501"/>
    </source>
</evidence>
<dbReference type="Gene3D" id="3.30.300.30">
    <property type="match status" value="1"/>
</dbReference>
<accession>A0A840A4V2</accession>
<name>A0A840A4V2_9CAUL</name>
<dbReference type="Proteomes" id="UP000530564">
    <property type="component" value="Unassembled WGS sequence"/>
</dbReference>
<dbReference type="EMBL" id="JACIDK010000005">
    <property type="protein sequence ID" value="MBB3892491.1"/>
    <property type="molecule type" value="Genomic_DNA"/>
</dbReference>
<keyword evidence="7" id="KW-1185">Reference proteome</keyword>
<dbReference type="RefSeq" id="WP_183774937.1">
    <property type="nucleotide sequence ID" value="NZ_JACIDK010000005.1"/>
</dbReference>
<feature type="region of interest" description="Disordered" evidence="3">
    <location>
        <begin position="133"/>
        <end position="172"/>
    </location>
</feature>
<keyword evidence="2 6" id="KW-0436">Ligase</keyword>
<dbReference type="Pfam" id="PF13193">
    <property type="entry name" value="AMP-binding_C"/>
    <property type="match status" value="1"/>
</dbReference>
<protein>
    <submittedName>
        <fullName evidence="6">Bile acid-coenzyme A ligase</fullName>
    </submittedName>
</protein>
<evidence type="ECO:0000256" key="1">
    <source>
        <dbReference type="ARBA" id="ARBA00006432"/>
    </source>
</evidence>
<organism evidence="6 7">
    <name type="scientific">Phenylobacterium haematophilum</name>
    <dbReference type="NCBI Taxonomy" id="98513"/>
    <lineage>
        <taxon>Bacteria</taxon>
        <taxon>Pseudomonadati</taxon>
        <taxon>Pseudomonadota</taxon>
        <taxon>Alphaproteobacteria</taxon>
        <taxon>Caulobacterales</taxon>
        <taxon>Caulobacteraceae</taxon>
        <taxon>Phenylobacterium</taxon>
    </lineage>
</organism>
<reference evidence="6 7" key="1">
    <citation type="submission" date="2020-08" db="EMBL/GenBank/DDBJ databases">
        <title>Genomic Encyclopedia of Type Strains, Phase IV (KMG-IV): sequencing the most valuable type-strain genomes for metagenomic binning, comparative biology and taxonomic classification.</title>
        <authorList>
            <person name="Goeker M."/>
        </authorList>
    </citation>
    <scope>NUCLEOTIDE SEQUENCE [LARGE SCALE GENOMIC DNA]</scope>
    <source>
        <strain evidence="6 7">DSM 21793</strain>
    </source>
</reference>
<dbReference type="PANTHER" id="PTHR43201:SF5">
    <property type="entry name" value="MEDIUM-CHAIN ACYL-COA LIGASE ACSF2, MITOCHONDRIAL"/>
    <property type="match status" value="1"/>
</dbReference>
<dbReference type="GO" id="GO:0006631">
    <property type="term" value="P:fatty acid metabolic process"/>
    <property type="evidence" value="ECO:0007669"/>
    <property type="project" value="TreeGrafter"/>
</dbReference>
<evidence type="ECO:0000259" key="5">
    <source>
        <dbReference type="Pfam" id="PF13193"/>
    </source>
</evidence>
<dbReference type="InterPro" id="IPR000873">
    <property type="entry name" value="AMP-dep_synth/lig_dom"/>
</dbReference>
<evidence type="ECO:0000313" key="6">
    <source>
        <dbReference type="EMBL" id="MBB3892491.1"/>
    </source>
</evidence>
<dbReference type="Gene3D" id="3.40.50.12780">
    <property type="entry name" value="N-terminal domain of ligase-like"/>
    <property type="match status" value="1"/>
</dbReference>
<gene>
    <name evidence="6" type="ORF">GGQ61_003227</name>
</gene>
<evidence type="ECO:0000256" key="3">
    <source>
        <dbReference type="SAM" id="MobiDB-lite"/>
    </source>
</evidence>
<dbReference type="AlphaFoldDB" id="A0A840A4V2"/>
<feature type="domain" description="AMP-binding enzyme C-terminal" evidence="5">
    <location>
        <begin position="400"/>
        <end position="465"/>
    </location>
</feature>
<evidence type="ECO:0000313" key="7">
    <source>
        <dbReference type="Proteomes" id="UP000530564"/>
    </source>
</evidence>
<dbReference type="PANTHER" id="PTHR43201">
    <property type="entry name" value="ACYL-COA SYNTHETASE"/>
    <property type="match status" value="1"/>
</dbReference>
<dbReference type="InterPro" id="IPR042099">
    <property type="entry name" value="ANL_N_sf"/>
</dbReference>
<dbReference type="InterPro" id="IPR025110">
    <property type="entry name" value="AMP-bd_C"/>
</dbReference>
<dbReference type="SUPFAM" id="SSF56801">
    <property type="entry name" value="Acetyl-CoA synthetase-like"/>
    <property type="match status" value="1"/>
</dbReference>
<proteinExistence type="inferred from homology"/>
<comment type="similarity">
    <text evidence="1">Belongs to the ATP-dependent AMP-binding enzyme family.</text>
</comment>
<evidence type="ECO:0000256" key="2">
    <source>
        <dbReference type="ARBA" id="ARBA00022598"/>
    </source>
</evidence>